<evidence type="ECO:0000313" key="3">
    <source>
        <dbReference type="Proteomes" id="UP000501600"/>
    </source>
</evidence>
<dbReference type="RefSeq" id="WP_168818242.1">
    <property type="nucleotide sequence ID" value="NZ_CP051217.1"/>
</dbReference>
<dbReference type="Proteomes" id="UP000501600">
    <property type="component" value="Chromosome"/>
</dbReference>
<dbReference type="PANTHER" id="PTHR40590">
    <property type="entry name" value="CYTOPLASMIC PROTEIN-RELATED"/>
    <property type="match status" value="1"/>
</dbReference>
<protein>
    <submittedName>
        <fullName evidence="2">TraB/GumN family protein</fullName>
    </submittedName>
</protein>
<keyword evidence="1" id="KW-0732">Signal</keyword>
<gene>
    <name evidence="2" type="ORF">HF685_03010</name>
</gene>
<keyword evidence="3" id="KW-1185">Reference proteome</keyword>
<dbReference type="Pfam" id="PF01963">
    <property type="entry name" value="TraB_PrgY_gumN"/>
    <property type="match status" value="1"/>
</dbReference>
<dbReference type="PROSITE" id="PS51257">
    <property type="entry name" value="PROKAR_LIPOPROTEIN"/>
    <property type="match status" value="1"/>
</dbReference>
<dbReference type="InterPro" id="IPR002816">
    <property type="entry name" value="TraB/PrgY/GumN_fam"/>
</dbReference>
<dbReference type="EMBL" id="CP051217">
    <property type="protein sequence ID" value="QJB68399.1"/>
    <property type="molecule type" value="Genomic_DNA"/>
</dbReference>
<dbReference type="CDD" id="cd14789">
    <property type="entry name" value="Tiki"/>
    <property type="match status" value="1"/>
</dbReference>
<proteinExistence type="predicted"/>
<dbReference type="InterPro" id="IPR047111">
    <property type="entry name" value="YbaP-like"/>
</dbReference>
<feature type="chain" id="PRO_5026306343" evidence="1">
    <location>
        <begin position="30"/>
        <end position="326"/>
    </location>
</feature>
<reference evidence="2 3" key="1">
    <citation type="submission" date="2020-04" db="EMBL/GenBank/DDBJ databases">
        <title>Genome sequence for Sphingorhabdus sp. strain M1.</title>
        <authorList>
            <person name="Park S.-J."/>
        </authorList>
    </citation>
    <scope>NUCLEOTIDE SEQUENCE [LARGE SCALE GENOMIC DNA]</scope>
    <source>
        <strain evidence="2 3">JK6</strain>
    </source>
</reference>
<dbReference type="PANTHER" id="PTHR40590:SF1">
    <property type="entry name" value="CYTOPLASMIC PROTEIN"/>
    <property type="match status" value="1"/>
</dbReference>
<feature type="signal peptide" evidence="1">
    <location>
        <begin position="1"/>
        <end position="29"/>
    </location>
</feature>
<organism evidence="2 3">
    <name type="scientific">Parasphingorhabdus halotolerans</name>
    <dbReference type="NCBI Taxonomy" id="2725558"/>
    <lineage>
        <taxon>Bacteria</taxon>
        <taxon>Pseudomonadati</taxon>
        <taxon>Pseudomonadota</taxon>
        <taxon>Alphaproteobacteria</taxon>
        <taxon>Sphingomonadales</taxon>
        <taxon>Sphingomonadaceae</taxon>
        <taxon>Parasphingorhabdus</taxon>
    </lineage>
</organism>
<dbReference type="KEGG" id="phao:HF685_03010"/>
<evidence type="ECO:0000313" key="2">
    <source>
        <dbReference type="EMBL" id="QJB68399.1"/>
    </source>
</evidence>
<evidence type="ECO:0000256" key="1">
    <source>
        <dbReference type="SAM" id="SignalP"/>
    </source>
</evidence>
<sequence length="326" mass="35600">MNRFLPSKPWLPNALLLPISLALSLIVAACSPSKISVASAGDNAVATQEATITIATMPADPDPALWVLKDDDTTIYLFGTVHILKPGLSWFDEAVKDAFDESEELVTEMLDPDPAEMVKVVNDLAIDKTGISLRDKLTPEDRADYEAAMAELKVPVASFDPMDPWFASVTMSLIPLVQAGYDANKGVEDDLTASAKVKGMKLVGLETPREQLGFFDNLPEDVQIRFLNFTVDSLGEVADGMENMVAQWALGNTDALAELMNAGLDEKILYETLLVRRNANWAKWVEKRMEQPGTVFLAVGAGHLAGEGSLQAQLEKKGFVINRIEY</sequence>
<accession>A0A6H2DIA4</accession>
<dbReference type="AlphaFoldDB" id="A0A6H2DIA4"/>
<name>A0A6H2DIA4_9SPHN</name>